<dbReference type="HAMAP" id="MF_00947">
    <property type="entry name" value="HdeB"/>
    <property type="match status" value="1"/>
</dbReference>
<dbReference type="KEGG" id="hpar:AL518_11905"/>
<protein>
    <recommendedName>
        <fullName evidence="4">Acid stress chaperone HdeB</fullName>
    </recommendedName>
</protein>
<dbReference type="OrthoDB" id="6478401at2"/>
<gene>
    <name evidence="4 6" type="primary">hdeB</name>
    <name evidence="5" type="ORF">CJD50_06090</name>
    <name evidence="6" type="ORF">EYY89_19490</name>
</gene>
<dbReference type="InterPro" id="IPR038303">
    <property type="entry name" value="HdeA/HdeB_sf"/>
</dbReference>
<organism evidence="5 7">
    <name type="scientific">Hafnia paralvei</name>
    <dbReference type="NCBI Taxonomy" id="546367"/>
    <lineage>
        <taxon>Bacteria</taxon>
        <taxon>Pseudomonadati</taxon>
        <taxon>Pseudomonadota</taxon>
        <taxon>Gammaproteobacteria</taxon>
        <taxon>Enterobacterales</taxon>
        <taxon>Hafniaceae</taxon>
        <taxon>Hafnia</taxon>
    </lineage>
</organism>
<comment type="function">
    <text evidence="4">Required for optimal acid stress protection, which is important for survival of enteric bacteria in the acidic environment of the host stomach. Exhibits a chaperone-like activity at acidic pH by preventing the aggregation of many different periplasmic proteins.</text>
</comment>
<evidence type="ECO:0000256" key="1">
    <source>
        <dbReference type="ARBA" id="ARBA00022729"/>
    </source>
</evidence>
<dbReference type="RefSeq" id="WP_004089553.1">
    <property type="nucleotide sequence ID" value="NZ_CALECD010000047.1"/>
</dbReference>
<evidence type="ECO:0000313" key="6">
    <source>
        <dbReference type="EMBL" id="TBM21804.1"/>
    </source>
</evidence>
<reference evidence="5 7" key="1">
    <citation type="submission" date="2017-08" db="EMBL/GenBank/DDBJ databases">
        <title>Draft Genome Sequence of Hafnia alvei CITHA-6 Isolated from Raw Bovine Milk.</title>
        <authorList>
            <person name="Culligan E.P."/>
            <person name="Mcsweeney A."/>
            <person name="O'Doherty C."/>
            <person name="Gleeson E."/>
            <person name="O'Riordan D."/>
            <person name="Sleator R.D."/>
        </authorList>
    </citation>
    <scope>NUCLEOTIDE SEQUENCE [LARGE SCALE GENOMIC DNA]</scope>
    <source>
        <strain evidence="5 7">CITHA-6</strain>
    </source>
</reference>
<dbReference type="Proteomes" id="UP000293380">
    <property type="component" value="Unassembled WGS sequence"/>
</dbReference>
<evidence type="ECO:0000313" key="7">
    <source>
        <dbReference type="Proteomes" id="UP000218796"/>
    </source>
</evidence>
<keyword evidence="2 4" id="KW-0574">Periplasm</keyword>
<evidence type="ECO:0000256" key="3">
    <source>
        <dbReference type="ARBA" id="ARBA00023186"/>
    </source>
</evidence>
<dbReference type="GeneID" id="69639180"/>
<keyword evidence="7" id="KW-1185">Reference proteome</keyword>
<dbReference type="InterPro" id="IPR010486">
    <property type="entry name" value="HNS-dep_expression_A/B"/>
</dbReference>
<name>A0A2A2MEB4_9GAMM</name>
<keyword evidence="1 4" id="KW-0732">Signal</keyword>
<evidence type="ECO:0000256" key="2">
    <source>
        <dbReference type="ARBA" id="ARBA00022764"/>
    </source>
</evidence>
<keyword evidence="3 4" id="KW-0143">Chaperone</keyword>
<dbReference type="Proteomes" id="UP000218796">
    <property type="component" value="Unassembled WGS sequence"/>
</dbReference>
<evidence type="ECO:0000313" key="8">
    <source>
        <dbReference type="Proteomes" id="UP000293380"/>
    </source>
</evidence>
<dbReference type="GO" id="GO:1990451">
    <property type="term" value="P:cellular stress response to acidic pH"/>
    <property type="evidence" value="ECO:0007669"/>
    <property type="project" value="UniProtKB-UniRule"/>
</dbReference>
<comment type="caution">
    <text evidence="5">The sequence shown here is derived from an EMBL/GenBank/DDBJ whole genome shotgun (WGS) entry which is preliminary data.</text>
</comment>
<dbReference type="GO" id="GO:0042597">
    <property type="term" value="C:periplasmic space"/>
    <property type="evidence" value="ECO:0007669"/>
    <property type="project" value="UniProtKB-SubCell"/>
</dbReference>
<comment type="subcellular location">
    <subcellularLocation>
        <location evidence="4">Periplasm</location>
    </subcellularLocation>
</comment>
<dbReference type="Pfam" id="PF06411">
    <property type="entry name" value="HdeA"/>
    <property type="match status" value="1"/>
</dbReference>
<comment type="similarity">
    <text evidence="4">Belongs to the HdeB family.</text>
</comment>
<dbReference type="Gene3D" id="1.10.890.10">
    <property type="entry name" value="HNS-dependent expression A"/>
    <property type="match status" value="1"/>
</dbReference>
<dbReference type="AlphaFoldDB" id="A0A2A2MEB4"/>
<proteinExistence type="inferred from homology"/>
<evidence type="ECO:0000256" key="4">
    <source>
        <dbReference type="HAMAP-Rule" id="MF_00947"/>
    </source>
</evidence>
<dbReference type="NCBIfam" id="NF008599">
    <property type="entry name" value="PRK11566.1"/>
    <property type="match status" value="1"/>
</dbReference>
<dbReference type="GO" id="GO:0051082">
    <property type="term" value="F:unfolded protein binding"/>
    <property type="evidence" value="ECO:0007669"/>
    <property type="project" value="InterPro"/>
</dbReference>
<sequence length="106" mass="11528" precursor="true">MKTKHALLSGCALAASLLLASITSVQAAENNPSKMTCEEFVNLNPKAMAPVALWMLNDKTEYKGGDSVDLNMVETVAVPQTLEFCKKSPKANVYEFKNNLQSLIAH</sequence>
<evidence type="ECO:0000313" key="5">
    <source>
        <dbReference type="EMBL" id="PAV97228.1"/>
    </source>
</evidence>
<accession>A0A2A2MEB4</accession>
<dbReference type="EMBL" id="NQMS01000002">
    <property type="protein sequence ID" value="PAV97228.1"/>
    <property type="molecule type" value="Genomic_DNA"/>
</dbReference>
<reference evidence="6 8" key="2">
    <citation type="submission" date="2019-02" db="EMBL/GenBank/DDBJ databases">
        <title>Comparative genomic analysis of the Hafnia genus genomes.</title>
        <authorList>
            <person name="Zhiqiu Y."/>
            <person name="Chao Y."/>
            <person name="Yuhui D."/>
            <person name="Di H."/>
            <person name="Bin L."/>
        </authorList>
    </citation>
    <scope>NUCLEOTIDE SEQUENCE [LARGE SCALE GENOMIC DNA]</scope>
    <source>
        <strain evidence="6 8">PCM_1194</strain>
    </source>
</reference>
<feature type="chain" id="PRO_5044509037" description="Acid stress chaperone HdeB" evidence="4">
    <location>
        <begin position="28"/>
        <end position="106"/>
    </location>
</feature>
<dbReference type="InterPro" id="IPR028623">
    <property type="entry name" value="HdeB"/>
</dbReference>
<feature type="signal peptide" evidence="4">
    <location>
        <begin position="1"/>
        <end position="27"/>
    </location>
</feature>
<dbReference type="EMBL" id="SITD01000066">
    <property type="protein sequence ID" value="TBM21804.1"/>
    <property type="molecule type" value="Genomic_DNA"/>
</dbReference>